<evidence type="ECO:0000256" key="1">
    <source>
        <dbReference type="SAM" id="MobiDB-lite"/>
    </source>
</evidence>
<name>A0A919KSN5_9ACTN</name>
<feature type="region of interest" description="Disordered" evidence="1">
    <location>
        <begin position="1"/>
        <end position="22"/>
    </location>
</feature>
<proteinExistence type="predicted"/>
<dbReference type="EMBL" id="BNCD01000002">
    <property type="protein sequence ID" value="GHH71620.1"/>
    <property type="molecule type" value="Genomic_DNA"/>
</dbReference>
<accession>A0A919KSN5</accession>
<reference evidence="2" key="2">
    <citation type="submission" date="2020-09" db="EMBL/GenBank/DDBJ databases">
        <authorList>
            <person name="Sun Q."/>
            <person name="Ohkuma M."/>
        </authorList>
    </citation>
    <scope>NUCLEOTIDE SEQUENCE</scope>
    <source>
        <strain evidence="2">JCM 5069</strain>
    </source>
</reference>
<evidence type="ECO:0000313" key="3">
    <source>
        <dbReference type="Proteomes" id="UP000603708"/>
    </source>
</evidence>
<organism evidence="2 3">
    <name type="scientific">Streptomyces sulfonofaciens</name>
    <dbReference type="NCBI Taxonomy" id="68272"/>
    <lineage>
        <taxon>Bacteria</taxon>
        <taxon>Bacillati</taxon>
        <taxon>Actinomycetota</taxon>
        <taxon>Actinomycetes</taxon>
        <taxon>Kitasatosporales</taxon>
        <taxon>Streptomycetaceae</taxon>
        <taxon>Streptomyces</taxon>
    </lineage>
</organism>
<keyword evidence="3" id="KW-1185">Reference proteome</keyword>
<sequence>MSTIHWTTGRTHRSARWHSESAAPLPQRTVVADDRMKADDAYRRACEGTALLWQGDFHNGRQLLHAMGRRIDRVSPRPSTSLSEAFHLHRRSTSHRAHVLGKLLVPLDDDHRPALRRAPDTRQACLEAYGPRRDPWQSRSGNCWE</sequence>
<protein>
    <submittedName>
        <fullName evidence="2">Uncharacterized protein</fullName>
    </submittedName>
</protein>
<comment type="caution">
    <text evidence="2">The sequence shown here is derived from an EMBL/GenBank/DDBJ whole genome shotgun (WGS) entry which is preliminary data.</text>
</comment>
<evidence type="ECO:0000313" key="2">
    <source>
        <dbReference type="EMBL" id="GHH71620.1"/>
    </source>
</evidence>
<reference evidence="2" key="1">
    <citation type="journal article" date="2014" name="Int. J. Syst. Evol. Microbiol.">
        <title>Complete genome sequence of Corynebacterium casei LMG S-19264T (=DSM 44701T), isolated from a smear-ripened cheese.</title>
        <authorList>
            <consortium name="US DOE Joint Genome Institute (JGI-PGF)"/>
            <person name="Walter F."/>
            <person name="Albersmeier A."/>
            <person name="Kalinowski J."/>
            <person name="Ruckert C."/>
        </authorList>
    </citation>
    <scope>NUCLEOTIDE SEQUENCE</scope>
    <source>
        <strain evidence="2">JCM 5069</strain>
    </source>
</reference>
<gene>
    <name evidence="2" type="ORF">GCM10018793_07140</name>
</gene>
<dbReference type="Proteomes" id="UP000603708">
    <property type="component" value="Unassembled WGS sequence"/>
</dbReference>
<dbReference type="AlphaFoldDB" id="A0A919KSN5"/>